<comment type="caution">
    <text evidence="4">The sequence shown here is derived from an EMBL/GenBank/DDBJ whole genome shotgun (WGS) entry which is preliminary data.</text>
</comment>
<sequence length="323" mass="36408">MDLKKLKELLNKHQSGQATEAERQLIETWYASFSDNQEQGAFENSEQKTRARERIWSGIEMSPQPIPQRGFTQRYLVHFISAAAVLLVLGMSIAIKQRMFSSNSSSIAQQASVPDFRSSTGRKERKMLVLPDGTQIWLNANSTMEVLANYGDSVRRVHLSGEAFFDVAHQPSKPFIVELDDLSVRVLGTAFNINSYARLQTIHVSVDRGAVQVEKNGVPLEKLSLGQSLVFAKDQGTYALQETANQGTWRDGKVVLAQASFEEMAQVIQNMHGVTVKKPANSKQTYSYDLTLYADRPLSENMEKICSIHRLKYRRVGDELMLY</sequence>
<dbReference type="InterPro" id="IPR006860">
    <property type="entry name" value="FecR"/>
</dbReference>
<keyword evidence="1" id="KW-1133">Transmembrane helix</keyword>
<keyword evidence="1" id="KW-0472">Membrane</keyword>
<feature type="domain" description="Protein FecR C-terminal" evidence="3">
    <location>
        <begin position="255"/>
        <end position="319"/>
    </location>
</feature>
<keyword evidence="1" id="KW-0812">Transmembrane</keyword>
<dbReference type="Gene3D" id="3.55.50.30">
    <property type="match status" value="1"/>
</dbReference>
<organism evidence="4 5">
    <name type="scientific">Sphingobacterium corticibacter</name>
    <dbReference type="NCBI Taxonomy" id="2171749"/>
    <lineage>
        <taxon>Bacteria</taxon>
        <taxon>Pseudomonadati</taxon>
        <taxon>Bacteroidota</taxon>
        <taxon>Sphingobacteriia</taxon>
        <taxon>Sphingobacteriales</taxon>
        <taxon>Sphingobacteriaceae</taxon>
        <taxon>Sphingobacterium</taxon>
    </lineage>
</organism>
<reference evidence="4 5" key="1">
    <citation type="submission" date="2018-04" db="EMBL/GenBank/DDBJ databases">
        <title>Sphingobacterium cortibacter sp. nov.</title>
        <authorList>
            <person name="Li Y."/>
        </authorList>
    </citation>
    <scope>NUCLEOTIDE SEQUENCE [LARGE SCALE GENOMIC DNA]</scope>
    <source>
        <strain evidence="4 5">2c-3</strain>
    </source>
</reference>
<dbReference type="GO" id="GO:0016989">
    <property type="term" value="F:sigma factor antagonist activity"/>
    <property type="evidence" value="ECO:0007669"/>
    <property type="project" value="TreeGrafter"/>
</dbReference>
<dbReference type="PANTHER" id="PTHR30273">
    <property type="entry name" value="PERIPLASMIC SIGNAL SENSOR AND SIGMA FACTOR ACTIVATOR FECR-RELATED"/>
    <property type="match status" value="1"/>
</dbReference>
<evidence type="ECO:0000313" key="5">
    <source>
        <dbReference type="Proteomes" id="UP000245627"/>
    </source>
</evidence>
<dbReference type="PANTHER" id="PTHR30273:SF2">
    <property type="entry name" value="PROTEIN FECR"/>
    <property type="match status" value="1"/>
</dbReference>
<protein>
    <submittedName>
        <fullName evidence="4">Uncharacterized protein</fullName>
    </submittedName>
</protein>
<dbReference type="RefSeq" id="WP_116776655.1">
    <property type="nucleotide sequence ID" value="NZ_QDKG01000006.1"/>
</dbReference>
<evidence type="ECO:0000256" key="1">
    <source>
        <dbReference type="SAM" id="Phobius"/>
    </source>
</evidence>
<dbReference type="Pfam" id="PF16344">
    <property type="entry name" value="FecR_C"/>
    <property type="match status" value="1"/>
</dbReference>
<dbReference type="InterPro" id="IPR012373">
    <property type="entry name" value="Ferrdict_sens_TM"/>
</dbReference>
<dbReference type="InterPro" id="IPR032508">
    <property type="entry name" value="FecR_C"/>
</dbReference>
<dbReference type="Proteomes" id="UP000245627">
    <property type="component" value="Unassembled WGS sequence"/>
</dbReference>
<proteinExistence type="predicted"/>
<dbReference type="Gene3D" id="2.60.120.1440">
    <property type="match status" value="1"/>
</dbReference>
<feature type="domain" description="FecR protein" evidence="2">
    <location>
        <begin position="119"/>
        <end position="212"/>
    </location>
</feature>
<dbReference type="AlphaFoldDB" id="A0A2T8HFN5"/>
<dbReference type="PIRSF" id="PIRSF018266">
    <property type="entry name" value="FecR"/>
    <property type="match status" value="1"/>
</dbReference>
<name>A0A2T8HFN5_9SPHI</name>
<dbReference type="OrthoDB" id="700427at2"/>
<evidence type="ECO:0000259" key="3">
    <source>
        <dbReference type="Pfam" id="PF16344"/>
    </source>
</evidence>
<dbReference type="EMBL" id="QDKG01000006">
    <property type="protein sequence ID" value="PVH24257.1"/>
    <property type="molecule type" value="Genomic_DNA"/>
</dbReference>
<accession>A0A2T8HFN5</accession>
<feature type="transmembrane region" description="Helical" evidence="1">
    <location>
        <begin position="75"/>
        <end position="95"/>
    </location>
</feature>
<gene>
    <name evidence="4" type="ORF">DC487_14320</name>
</gene>
<evidence type="ECO:0000259" key="2">
    <source>
        <dbReference type="Pfam" id="PF04773"/>
    </source>
</evidence>
<keyword evidence="5" id="KW-1185">Reference proteome</keyword>
<evidence type="ECO:0000313" key="4">
    <source>
        <dbReference type="EMBL" id="PVH24257.1"/>
    </source>
</evidence>
<dbReference type="Pfam" id="PF04773">
    <property type="entry name" value="FecR"/>
    <property type="match status" value="1"/>
</dbReference>